<dbReference type="AlphaFoldDB" id="A0A6A6S7M8"/>
<sequence>MTHFVWSYEGNISYICVCVYHKIGLLLSGFVYCCTWATGFVGEEFQINIAFQCLSLLRKSWKLVIITSFQILCWNGSMG</sequence>
<evidence type="ECO:0000313" key="1">
    <source>
        <dbReference type="EMBL" id="KAF2643749.1"/>
    </source>
</evidence>
<dbReference type="Proteomes" id="UP000799753">
    <property type="component" value="Unassembled WGS sequence"/>
</dbReference>
<protein>
    <submittedName>
        <fullName evidence="1">Uncharacterized protein</fullName>
    </submittedName>
</protein>
<name>A0A6A6S7M8_9PLEO</name>
<gene>
    <name evidence="1" type="ORF">P280DRAFT_216021</name>
</gene>
<reference evidence="1" key="1">
    <citation type="journal article" date="2020" name="Stud. Mycol.">
        <title>101 Dothideomycetes genomes: a test case for predicting lifestyles and emergence of pathogens.</title>
        <authorList>
            <person name="Haridas S."/>
            <person name="Albert R."/>
            <person name="Binder M."/>
            <person name="Bloem J."/>
            <person name="Labutti K."/>
            <person name="Salamov A."/>
            <person name="Andreopoulos B."/>
            <person name="Baker S."/>
            <person name="Barry K."/>
            <person name="Bills G."/>
            <person name="Bluhm B."/>
            <person name="Cannon C."/>
            <person name="Castanera R."/>
            <person name="Culley D."/>
            <person name="Daum C."/>
            <person name="Ezra D."/>
            <person name="Gonzalez J."/>
            <person name="Henrissat B."/>
            <person name="Kuo A."/>
            <person name="Liang C."/>
            <person name="Lipzen A."/>
            <person name="Lutzoni F."/>
            <person name="Magnuson J."/>
            <person name="Mondo S."/>
            <person name="Nolan M."/>
            <person name="Ohm R."/>
            <person name="Pangilinan J."/>
            <person name="Park H.-J."/>
            <person name="Ramirez L."/>
            <person name="Alfaro M."/>
            <person name="Sun H."/>
            <person name="Tritt A."/>
            <person name="Yoshinaga Y."/>
            <person name="Zwiers L.-H."/>
            <person name="Turgeon B."/>
            <person name="Goodwin S."/>
            <person name="Spatafora J."/>
            <person name="Crous P."/>
            <person name="Grigoriev I."/>
        </authorList>
    </citation>
    <scope>NUCLEOTIDE SEQUENCE</scope>
    <source>
        <strain evidence="1">CBS 473.64</strain>
    </source>
</reference>
<accession>A0A6A6S7M8</accession>
<keyword evidence="2" id="KW-1185">Reference proteome</keyword>
<evidence type="ECO:0000313" key="2">
    <source>
        <dbReference type="Proteomes" id="UP000799753"/>
    </source>
</evidence>
<proteinExistence type="predicted"/>
<organism evidence="1 2">
    <name type="scientific">Massarina eburnea CBS 473.64</name>
    <dbReference type="NCBI Taxonomy" id="1395130"/>
    <lineage>
        <taxon>Eukaryota</taxon>
        <taxon>Fungi</taxon>
        <taxon>Dikarya</taxon>
        <taxon>Ascomycota</taxon>
        <taxon>Pezizomycotina</taxon>
        <taxon>Dothideomycetes</taxon>
        <taxon>Pleosporomycetidae</taxon>
        <taxon>Pleosporales</taxon>
        <taxon>Massarineae</taxon>
        <taxon>Massarinaceae</taxon>
        <taxon>Massarina</taxon>
    </lineage>
</organism>
<dbReference type="EMBL" id="MU006779">
    <property type="protein sequence ID" value="KAF2643749.1"/>
    <property type="molecule type" value="Genomic_DNA"/>
</dbReference>